<proteinExistence type="predicted"/>
<name>A0A0V1HNM3_9BILA</name>
<dbReference type="AlphaFoldDB" id="A0A0V1HNM3"/>
<dbReference type="EMBL" id="JYDP01000046">
    <property type="protein sequence ID" value="KRZ11824.1"/>
    <property type="molecule type" value="Genomic_DNA"/>
</dbReference>
<gene>
    <name evidence="1" type="ORF">T11_3318</name>
</gene>
<evidence type="ECO:0000313" key="2">
    <source>
        <dbReference type="Proteomes" id="UP000055024"/>
    </source>
</evidence>
<reference evidence="1 2" key="1">
    <citation type="submission" date="2015-01" db="EMBL/GenBank/DDBJ databases">
        <title>Evolution of Trichinella species and genotypes.</title>
        <authorList>
            <person name="Korhonen P.K."/>
            <person name="Edoardo P."/>
            <person name="Giuseppe L.R."/>
            <person name="Gasser R.B."/>
        </authorList>
    </citation>
    <scope>NUCLEOTIDE SEQUENCE [LARGE SCALE GENOMIC DNA]</scope>
    <source>
        <strain evidence="1">ISS1029</strain>
    </source>
</reference>
<comment type="caution">
    <text evidence="1">The sequence shown here is derived from an EMBL/GenBank/DDBJ whole genome shotgun (WGS) entry which is preliminary data.</text>
</comment>
<protein>
    <submittedName>
        <fullName evidence="1">Uncharacterized protein</fullName>
    </submittedName>
</protein>
<keyword evidence="2" id="KW-1185">Reference proteome</keyword>
<evidence type="ECO:0000313" key="1">
    <source>
        <dbReference type="EMBL" id="KRZ11824.1"/>
    </source>
</evidence>
<organism evidence="1 2">
    <name type="scientific">Trichinella zimbabwensis</name>
    <dbReference type="NCBI Taxonomy" id="268475"/>
    <lineage>
        <taxon>Eukaryota</taxon>
        <taxon>Metazoa</taxon>
        <taxon>Ecdysozoa</taxon>
        <taxon>Nematoda</taxon>
        <taxon>Enoplea</taxon>
        <taxon>Dorylaimia</taxon>
        <taxon>Trichinellida</taxon>
        <taxon>Trichinellidae</taxon>
        <taxon>Trichinella</taxon>
    </lineage>
</organism>
<sequence>MRAYLFKQEIETEQDSLITEQNLRKMMKVRQKPFTKINDSFKSVPVQDLLRSDVEFYSSYLPTLSSLDDIKLQMQSERKLSVQLRIFFLWFIKLNDQQFDLKMTTEDKLSFQFAPSLVSNFSNNNQRQVTNEIRSVL</sequence>
<dbReference type="Proteomes" id="UP000055024">
    <property type="component" value="Unassembled WGS sequence"/>
</dbReference>
<accession>A0A0V1HNM3</accession>